<dbReference type="PROSITE" id="PS00528">
    <property type="entry name" value="RIBOSOMAL_S4E"/>
    <property type="match status" value="1"/>
</dbReference>
<dbReference type="CDD" id="cd06087">
    <property type="entry name" value="KOW_RPS4"/>
    <property type="match status" value="1"/>
</dbReference>
<dbReference type="InterPro" id="IPR018199">
    <property type="entry name" value="Ribosomal_eS4_N_CS"/>
</dbReference>
<dbReference type="InterPro" id="IPR041982">
    <property type="entry name" value="Ribosomal_eS4_KOW"/>
</dbReference>
<dbReference type="InterPro" id="IPR013845">
    <property type="entry name" value="Ribosomal_eS4_central_region"/>
</dbReference>
<keyword evidence="11" id="KW-1185">Reference proteome</keyword>
<evidence type="ECO:0000256" key="6">
    <source>
        <dbReference type="ARBA" id="ARBA00035272"/>
    </source>
</evidence>
<dbReference type="Pfam" id="PF01479">
    <property type="entry name" value="S4"/>
    <property type="match status" value="1"/>
</dbReference>
<dbReference type="CDD" id="cd00165">
    <property type="entry name" value="S4"/>
    <property type="match status" value="1"/>
</dbReference>
<dbReference type="Proteomes" id="UP000217784">
    <property type="component" value="Unassembled WGS sequence"/>
</dbReference>
<keyword evidence="4 7" id="KW-0689">Ribosomal protein</keyword>
<dbReference type="GO" id="GO:0003735">
    <property type="term" value="F:structural constituent of ribosome"/>
    <property type="evidence" value="ECO:0007669"/>
    <property type="project" value="InterPro"/>
</dbReference>
<protein>
    <recommendedName>
        <fullName evidence="6 7">Small ribosomal subunit protein eS4</fullName>
    </recommendedName>
</protein>
<evidence type="ECO:0000256" key="7">
    <source>
        <dbReference type="HAMAP-Rule" id="MF_00485"/>
    </source>
</evidence>
<dbReference type="Pfam" id="PF00900">
    <property type="entry name" value="Ribosomal_S4e"/>
    <property type="match status" value="1"/>
</dbReference>
<dbReference type="Gene3D" id="2.40.50.740">
    <property type="match status" value="1"/>
</dbReference>
<evidence type="ECO:0000256" key="2">
    <source>
        <dbReference type="ARBA" id="ARBA00022730"/>
    </source>
</evidence>
<keyword evidence="2 8" id="KW-0699">rRNA-binding</keyword>
<name>A0A2A2H2A4_METBR</name>
<dbReference type="FunFam" id="3.10.290.10:FF:000002">
    <property type="entry name" value="40S ribosomal protein S4"/>
    <property type="match status" value="1"/>
</dbReference>
<dbReference type="GO" id="GO:0006412">
    <property type="term" value="P:translation"/>
    <property type="evidence" value="ECO:0007669"/>
    <property type="project" value="UniProtKB-UniRule"/>
</dbReference>
<dbReference type="OrthoDB" id="372073at2157"/>
<comment type="caution">
    <text evidence="10">The sequence shown here is derived from an EMBL/GenBank/DDBJ whole genome shotgun (WGS) entry which is preliminary data.</text>
</comment>
<gene>
    <name evidence="7" type="primary">rps4e</name>
    <name evidence="10" type="ORF">ASJ80_00455</name>
</gene>
<keyword evidence="5 7" id="KW-0687">Ribonucleoprotein</keyword>
<dbReference type="InterPro" id="IPR038237">
    <property type="entry name" value="Ribosomal_eS4_central_sf"/>
</dbReference>
<evidence type="ECO:0000256" key="1">
    <source>
        <dbReference type="ARBA" id="ARBA00007500"/>
    </source>
</evidence>
<dbReference type="HAMAP" id="MF_00485">
    <property type="entry name" value="Ribosomal_eS4"/>
    <property type="match status" value="1"/>
</dbReference>
<dbReference type="SUPFAM" id="SSF55174">
    <property type="entry name" value="Alpha-L RNA-binding motif"/>
    <property type="match status" value="1"/>
</dbReference>
<feature type="domain" description="RNA-binding S4" evidence="9">
    <location>
        <begin position="44"/>
        <end position="107"/>
    </location>
</feature>
<evidence type="ECO:0000256" key="4">
    <source>
        <dbReference type="ARBA" id="ARBA00022980"/>
    </source>
</evidence>
<evidence type="ECO:0000256" key="8">
    <source>
        <dbReference type="PROSITE-ProRule" id="PRU00182"/>
    </source>
</evidence>
<evidence type="ECO:0000256" key="5">
    <source>
        <dbReference type="ARBA" id="ARBA00023274"/>
    </source>
</evidence>
<dbReference type="Gene3D" id="3.10.290.10">
    <property type="entry name" value="RNA-binding S4 domain"/>
    <property type="match status" value="1"/>
</dbReference>
<reference evidence="10 11" key="1">
    <citation type="journal article" date="2017" name="BMC Genomics">
        <title>Genomic analysis of methanogenic archaea reveals a shift towards energy conservation.</title>
        <authorList>
            <person name="Gilmore S.P."/>
            <person name="Henske J.K."/>
            <person name="Sexton J.A."/>
            <person name="Solomon K.V."/>
            <person name="Seppala S."/>
            <person name="Yoo J.I."/>
            <person name="Huyett L.M."/>
            <person name="Pressman A."/>
            <person name="Cogan J.Z."/>
            <person name="Kivenson V."/>
            <person name="Peng X."/>
            <person name="Tan Y."/>
            <person name="Valentine D.L."/>
            <person name="O'Malley M.A."/>
        </authorList>
    </citation>
    <scope>NUCLEOTIDE SEQUENCE [LARGE SCALE GENOMIC DNA]</scope>
    <source>
        <strain evidence="10 11">M.o.H.</strain>
    </source>
</reference>
<dbReference type="PIRSF" id="PIRSF002116">
    <property type="entry name" value="Ribosomal_S4"/>
    <property type="match status" value="1"/>
</dbReference>
<proteinExistence type="inferred from homology"/>
<dbReference type="SMART" id="SM00363">
    <property type="entry name" value="S4"/>
    <property type="match status" value="1"/>
</dbReference>
<dbReference type="RefSeq" id="WP_069582887.1">
    <property type="nucleotide sequence ID" value="NZ_LMVM01000038.1"/>
</dbReference>
<dbReference type="PROSITE" id="PS50889">
    <property type="entry name" value="S4"/>
    <property type="match status" value="1"/>
</dbReference>
<dbReference type="Gene3D" id="2.30.30.30">
    <property type="match status" value="1"/>
</dbReference>
<dbReference type="InterPro" id="IPR014722">
    <property type="entry name" value="Rib_uL2_dom2"/>
</dbReference>
<dbReference type="EMBL" id="LMVM01000038">
    <property type="protein sequence ID" value="PAV03460.1"/>
    <property type="molecule type" value="Genomic_DNA"/>
</dbReference>
<dbReference type="InterPro" id="IPR002942">
    <property type="entry name" value="S4_RNA-bd"/>
</dbReference>
<dbReference type="GO" id="GO:0019843">
    <property type="term" value="F:rRNA binding"/>
    <property type="evidence" value="ECO:0007669"/>
    <property type="project" value="UniProtKB-KW"/>
</dbReference>
<dbReference type="PANTHER" id="PTHR11581">
    <property type="entry name" value="30S/40S RIBOSOMAL PROTEIN S4"/>
    <property type="match status" value="1"/>
</dbReference>
<accession>A0A2A2H2A4</accession>
<keyword evidence="3 7" id="KW-0694">RNA-binding</keyword>
<evidence type="ECO:0000259" key="9">
    <source>
        <dbReference type="SMART" id="SM00363"/>
    </source>
</evidence>
<evidence type="ECO:0000313" key="11">
    <source>
        <dbReference type="Proteomes" id="UP000217784"/>
    </source>
</evidence>
<dbReference type="InterPro" id="IPR036986">
    <property type="entry name" value="S4_RNA-bd_sf"/>
</dbReference>
<sequence>MAIMGSRKHLKRFKAPKHWPIHPKENKWTTKPNAGPHAIEGSLPLLLIVRDILGVADNAREAKRIINNGEILVDGRARKDYKFPVGFMDVIEIPKSEKVYRVLPDEKGRLTLHSIVAENKDFKLCKITEKTTISGGKTQLNLHDGRNHIVDNGYKVGDVVILKVPEQEITDSIDFVKGNIGLITGGKHTGEIGRIKEINITKSSMPNTVEMETEDKKTFLTLKDYVFVIGKEEPAIALPGGK</sequence>
<dbReference type="InterPro" id="IPR000876">
    <property type="entry name" value="Ribosomal_eS4"/>
</dbReference>
<dbReference type="InterPro" id="IPR013843">
    <property type="entry name" value="Ribosomal_eS4_N"/>
</dbReference>
<dbReference type="NCBIfam" id="NF003312">
    <property type="entry name" value="PRK04313.1"/>
    <property type="match status" value="1"/>
</dbReference>
<organism evidence="10 11">
    <name type="scientific">Methanobacterium bryantii</name>
    <dbReference type="NCBI Taxonomy" id="2161"/>
    <lineage>
        <taxon>Archaea</taxon>
        <taxon>Methanobacteriati</taxon>
        <taxon>Methanobacteriota</taxon>
        <taxon>Methanomada group</taxon>
        <taxon>Methanobacteria</taxon>
        <taxon>Methanobacteriales</taxon>
        <taxon>Methanobacteriaceae</taxon>
        <taxon>Methanobacterium</taxon>
    </lineage>
</organism>
<dbReference type="Pfam" id="PF08071">
    <property type="entry name" value="RS4NT"/>
    <property type="match status" value="1"/>
</dbReference>
<dbReference type="AlphaFoldDB" id="A0A2A2H2A4"/>
<dbReference type="GO" id="GO:0022627">
    <property type="term" value="C:cytosolic small ribosomal subunit"/>
    <property type="evidence" value="ECO:0007669"/>
    <property type="project" value="TreeGrafter"/>
</dbReference>
<comment type="similarity">
    <text evidence="1 7">Belongs to the eukaryotic ribosomal protein eS4 family.</text>
</comment>
<evidence type="ECO:0000313" key="10">
    <source>
        <dbReference type="EMBL" id="PAV03460.1"/>
    </source>
</evidence>
<evidence type="ECO:0000256" key="3">
    <source>
        <dbReference type="ARBA" id="ARBA00022884"/>
    </source>
</evidence>
<dbReference type="PANTHER" id="PTHR11581:SF0">
    <property type="entry name" value="SMALL RIBOSOMAL SUBUNIT PROTEIN ES4"/>
    <property type="match status" value="1"/>
</dbReference>